<keyword evidence="2" id="KW-1185">Reference proteome</keyword>
<protein>
    <submittedName>
        <fullName evidence="1">Uncharacterized protein</fullName>
    </submittedName>
</protein>
<evidence type="ECO:0000313" key="2">
    <source>
        <dbReference type="Proteomes" id="UP001060085"/>
    </source>
</evidence>
<evidence type="ECO:0000313" key="1">
    <source>
        <dbReference type="EMBL" id="KAI5664574.1"/>
    </source>
</evidence>
<comment type="caution">
    <text evidence="1">The sequence shown here is derived from an EMBL/GenBank/DDBJ whole genome shotgun (WGS) entry which is preliminary data.</text>
</comment>
<sequence length="116" mass="13368">MKYDLRHHMHVYEQLFTSVERVTELIMQTNWEEGSVPPEYWMNTPDHIYVIANTFNLCVVFLARSESTTVVPLVSNMDWPSGTILIGLIEELQHFIQTDISLSLVDGCPLPPLHVQ</sequence>
<reference evidence="2" key="1">
    <citation type="journal article" date="2023" name="Nat. Plants">
        <title>Single-cell RNA sequencing provides a high-resolution roadmap for understanding the multicellular compartmentation of specialized metabolism.</title>
        <authorList>
            <person name="Sun S."/>
            <person name="Shen X."/>
            <person name="Li Y."/>
            <person name="Li Y."/>
            <person name="Wang S."/>
            <person name="Li R."/>
            <person name="Zhang H."/>
            <person name="Shen G."/>
            <person name="Guo B."/>
            <person name="Wei J."/>
            <person name="Xu J."/>
            <person name="St-Pierre B."/>
            <person name="Chen S."/>
            <person name="Sun C."/>
        </authorList>
    </citation>
    <scope>NUCLEOTIDE SEQUENCE [LARGE SCALE GENOMIC DNA]</scope>
</reference>
<dbReference type="Proteomes" id="UP001060085">
    <property type="component" value="Linkage Group LG05"/>
</dbReference>
<gene>
    <name evidence="1" type="ORF">M9H77_23897</name>
</gene>
<accession>A0ACC0AWR6</accession>
<organism evidence="1 2">
    <name type="scientific">Catharanthus roseus</name>
    <name type="common">Madagascar periwinkle</name>
    <name type="synonym">Vinca rosea</name>
    <dbReference type="NCBI Taxonomy" id="4058"/>
    <lineage>
        <taxon>Eukaryota</taxon>
        <taxon>Viridiplantae</taxon>
        <taxon>Streptophyta</taxon>
        <taxon>Embryophyta</taxon>
        <taxon>Tracheophyta</taxon>
        <taxon>Spermatophyta</taxon>
        <taxon>Magnoliopsida</taxon>
        <taxon>eudicotyledons</taxon>
        <taxon>Gunneridae</taxon>
        <taxon>Pentapetalae</taxon>
        <taxon>asterids</taxon>
        <taxon>lamiids</taxon>
        <taxon>Gentianales</taxon>
        <taxon>Apocynaceae</taxon>
        <taxon>Rauvolfioideae</taxon>
        <taxon>Vinceae</taxon>
        <taxon>Catharanthinae</taxon>
        <taxon>Catharanthus</taxon>
    </lineage>
</organism>
<proteinExistence type="predicted"/>
<dbReference type="EMBL" id="CM044705">
    <property type="protein sequence ID" value="KAI5664574.1"/>
    <property type="molecule type" value="Genomic_DNA"/>
</dbReference>
<name>A0ACC0AWR6_CATRO</name>